<accession>A0A9X2JH60</accession>
<dbReference type="AlphaFoldDB" id="A0A9X2JH60"/>
<evidence type="ECO:0000313" key="2">
    <source>
        <dbReference type="EMBL" id="MCO6042554.1"/>
    </source>
</evidence>
<evidence type="ECO:0000256" key="1">
    <source>
        <dbReference type="SAM" id="MobiDB-lite"/>
    </source>
</evidence>
<reference evidence="2" key="1">
    <citation type="submission" date="2022-06" db="EMBL/GenBank/DDBJ databases">
        <title>Aeoliella straminimaris, a novel planctomycete from sediments.</title>
        <authorList>
            <person name="Vitorino I.R."/>
            <person name="Lage O.M."/>
        </authorList>
    </citation>
    <scope>NUCLEOTIDE SEQUENCE</scope>
    <source>
        <strain evidence="2">ICT_H6.2</strain>
    </source>
</reference>
<dbReference type="RefSeq" id="WP_252850655.1">
    <property type="nucleotide sequence ID" value="NZ_JAMXLR010000006.1"/>
</dbReference>
<keyword evidence="3" id="KW-1185">Reference proteome</keyword>
<dbReference type="EMBL" id="JAMXLR010000006">
    <property type="protein sequence ID" value="MCO6042554.1"/>
    <property type="molecule type" value="Genomic_DNA"/>
</dbReference>
<sequence>MRIDTGSELSVYGTHVGMSSDNISALDITGIGSRLITPDGLTVSGFSRVRIADGGFVASGALTSWPFEYGVSTIELSGEATSMAVRGHVTLGQKNQASLYVHDGASINAPTALGYLGPHLKVLLDDGSITLRQVNLSGHLSGTGTLRLSGGDFRNYGTIVAGSSLTIDATSRLKNAGTIDVDNGSIIFQSVYDCLLDNTGTIALRQGNLLFNTINDKTLSNGGDLIADFGVSHIYGSVANGGSVLALADLDIHGNLLNGGVVHNNGEMLIHGNLSNATTGVFNLGAGLAVVEGDFRSNHSTLATELTESDSGHQYGALQVGGEAHFTGDNTLEIKAPFRHTFQLGESFELLTTAGGIFGDLTLGDVPYLDESLAWKLFSDSHTLTLSVGLAGDFNDDSAVDLADYLVWRNSLGSRESFPAADGWGPRGVADGVVDHWDYDIWKENFGNSAAVSAAPSTGTIPEPASWLVFVLSGLVVSVCRVRIETIWSTCCSYVQTHRAALFSDYTLFVRRRPCTSLPMMDAAEGESFVRPTTESVSGRLAGPDRPAIAAPL</sequence>
<evidence type="ECO:0000313" key="3">
    <source>
        <dbReference type="Proteomes" id="UP001155241"/>
    </source>
</evidence>
<gene>
    <name evidence="2" type="ORF">NG895_01410</name>
</gene>
<protein>
    <submittedName>
        <fullName evidence="2">Uncharacterized protein</fullName>
    </submittedName>
</protein>
<organism evidence="2 3">
    <name type="scientific">Aeoliella straminimaris</name>
    <dbReference type="NCBI Taxonomy" id="2954799"/>
    <lineage>
        <taxon>Bacteria</taxon>
        <taxon>Pseudomonadati</taxon>
        <taxon>Planctomycetota</taxon>
        <taxon>Planctomycetia</taxon>
        <taxon>Pirellulales</taxon>
        <taxon>Lacipirellulaceae</taxon>
        <taxon>Aeoliella</taxon>
    </lineage>
</organism>
<comment type="caution">
    <text evidence="2">The sequence shown here is derived from an EMBL/GenBank/DDBJ whole genome shotgun (WGS) entry which is preliminary data.</text>
</comment>
<name>A0A9X2JH60_9BACT</name>
<dbReference type="Proteomes" id="UP001155241">
    <property type="component" value="Unassembled WGS sequence"/>
</dbReference>
<feature type="region of interest" description="Disordered" evidence="1">
    <location>
        <begin position="531"/>
        <end position="553"/>
    </location>
</feature>
<proteinExistence type="predicted"/>